<comment type="pathway">
    <text evidence="4">Lipid metabolism.</text>
</comment>
<proteinExistence type="inferred from homology"/>
<keyword evidence="8" id="KW-1003">Cell membrane</keyword>
<evidence type="ECO:0000256" key="16">
    <source>
        <dbReference type="ARBA" id="ARBA00023209"/>
    </source>
</evidence>
<reference evidence="20" key="2">
    <citation type="submission" date="2021-04" db="EMBL/GenBank/DDBJ databases">
        <authorList>
            <person name="Gilroy R."/>
        </authorList>
    </citation>
    <scope>NUCLEOTIDE SEQUENCE</scope>
    <source>
        <strain evidence="20">ChiSxjej3B15-1167</strain>
    </source>
</reference>
<dbReference type="PANTHER" id="PTHR46382:SF1">
    <property type="entry name" value="PHOSPHATIDATE CYTIDYLYLTRANSFERASE"/>
    <property type="match status" value="1"/>
</dbReference>
<dbReference type="Proteomes" id="UP000886805">
    <property type="component" value="Unassembled WGS sequence"/>
</dbReference>
<feature type="transmembrane region" description="Helical" evidence="19">
    <location>
        <begin position="251"/>
        <end position="268"/>
    </location>
</feature>
<dbReference type="GO" id="GO:0005886">
    <property type="term" value="C:plasma membrane"/>
    <property type="evidence" value="ECO:0007669"/>
    <property type="project" value="UniProtKB-SubCell"/>
</dbReference>
<reference evidence="20" key="1">
    <citation type="journal article" date="2021" name="PeerJ">
        <title>Extensive microbial diversity within the chicken gut microbiome revealed by metagenomics and culture.</title>
        <authorList>
            <person name="Gilroy R."/>
            <person name="Ravi A."/>
            <person name="Getino M."/>
            <person name="Pursley I."/>
            <person name="Horton D.L."/>
            <person name="Alikhan N.F."/>
            <person name="Baker D."/>
            <person name="Gharbi K."/>
            <person name="Hall N."/>
            <person name="Watson M."/>
            <person name="Adriaenssens E.M."/>
            <person name="Foster-Nyarko E."/>
            <person name="Jarju S."/>
            <person name="Secka A."/>
            <person name="Antonio M."/>
            <person name="Oren A."/>
            <person name="Chaudhuri R.R."/>
            <person name="La Ragione R."/>
            <person name="Hildebrand F."/>
            <person name="Pallen M.J."/>
        </authorList>
    </citation>
    <scope>NUCLEOTIDE SEQUENCE</scope>
    <source>
        <strain evidence="20">ChiSxjej3B15-1167</strain>
    </source>
</reference>
<evidence type="ECO:0000256" key="17">
    <source>
        <dbReference type="ARBA" id="ARBA00023264"/>
    </source>
</evidence>
<gene>
    <name evidence="20" type="ORF">H9849_06075</name>
</gene>
<feature type="transmembrane region" description="Helical" evidence="19">
    <location>
        <begin position="76"/>
        <end position="95"/>
    </location>
</feature>
<comment type="subcellular location">
    <subcellularLocation>
        <location evidence="2">Cell membrane</location>
        <topology evidence="2">Multi-pass membrane protein</topology>
    </subcellularLocation>
</comment>
<evidence type="ECO:0000313" key="20">
    <source>
        <dbReference type="EMBL" id="HIX72572.1"/>
    </source>
</evidence>
<organism evidence="20 21">
    <name type="scientific">Candidatus Anaerobutyricum stercoripullorum</name>
    <dbReference type="NCBI Taxonomy" id="2838456"/>
    <lineage>
        <taxon>Bacteria</taxon>
        <taxon>Bacillati</taxon>
        <taxon>Bacillota</taxon>
        <taxon>Clostridia</taxon>
        <taxon>Lachnospirales</taxon>
        <taxon>Lachnospiraceae</taxon>
        <taxon>Anaerobutyricum</taxon>
    </lineage>
</organism>
<evidence type="ECO:0000256" key="11">
    <source>
        <dbReference type="ARBA" id="ARBA00022692"/>
    </source>
</evidence>
<evidence type="ECO:0000256" key="18">
    <source>
        <dbReference type="RuleBase" id="RU003938"/>
    </source>
</evidence>
<evidence type="ECO:0000256" key="4">
    <source>
        <dbReference type="ARBA" id="ARBA00005189"/>
    </source>
</evidence>
<keyword evidence="15 19" id="KW-0472">Membrane</keyword>
<dbReference type="PANTHER" id="PTHR46382">
    <property type="entry name" value="PHOSPHATIDATE CYTIDYLYLTRANSFERASE"/>
    <property type="match status" value="1"/>
</dbReference>
<feature type="transmembrane region" description="Helical" evidence="19">
    <location>
        <begin position="172"/>
        <end position="194"/>
    </location>
</feature>
<comment type="similarity">
    <text evidence="5 18">Belongs to the CDS family.</text>
</comment>
<evidence type="ECO:0000256" key="14">
    <source>
        <dbReference type="ARBA" id="ARBA00023098"/>
    </source>
</evidence>
<dbReference type="PROSITE" id="PS01315">
    <property type="entry name" value="CDS"/>
    <property type="match status" value="1"/>
</dbReference>
<evidence type="ECO:0000256" key="10">
    <source>
        <dbReference type="ARBA" id="ARBA00022679"/>
    </source>
</evidence>
<evidence type="ECO:0000256" key="12">
    <source>
        <dbReference type="ARBA" id="ARBA00022695"/>
    </source>
</evidence>
<dbReference type="EC" id="2.7.7.41" evidence="6 18"/>
<dbReference type="EMBL" id="DXEQ01000176">
    <property type="protein sequence ID" value="HIX72572.1"/>
    <property type="molecule type" value="Genomic_DNA"/>
</dbReference>
<evidence type="ECO:0000256" key="9">
    <source>
        <dbReference type="ARBA" id="ARBA00022516"/>
    </source>
</evidence>
<evidence type="ECO:0000256" key="5">
    <source>
        <dbReference type="ARBA" id="ARBA00010185"/>
    </source>
</evidence>
<evidence type="ECO:0000313" key="21">
    <source>
        <dbReference type="Proteomes" id="UP000886805"/>
    </source>
</evidence>
<keyword evidence="11 18" id="KW-0812">Transmembrane</keyword>
<keyword evidence="14" id="KW-0443">Lipid metabolism</keyword>
<evidence type="ECO:0000256" key="7">
    <source>
        <dbReference type="ARBA" id="ARBA00019373"/>
    </source>
</evidence>
<evidence type="ECO:0000256" key="2">
    <source>
        <dbReference type="ARBA" id="ARBA00004651"/>
    </source>
</evidence>
<keyword evidence="16" id="KW-0594">Phospholipid biosynthesis</keyword>
<dbReference type="GO" id="GO:0004605">
    <property type="term" value="F:phosphatidate cytidylyltransferase activity"/>
    <property type="evidence" value="ECO:0007669"/>
    <property type="project" value="UniProtKB-EC"/>
</dbReference>
<feature type="transmembrane region" description="Helical" evidence="19">
    <location>
        <begin position="200"/>
        <end position="222"/>
    </location>
</feature>
<evidence type="ECO:0000256" key="3">
    <source>
        <dbReference type="ARBA" id="ARBA00005119"/>
    </source>
</evidence>
<evidence type="ECO:0000256" key="1">
    <source>
        <dbReference type="ARBA" id="ARBA00001698"/>
    </source>
</evidence>
<feature type="transmembrane region" description="Helical" evidence="19">
    <location>
        <begin position="102"/>
        <end position="123"/>
    </location>
</feature>
<keyword evidence="12 18" id="KW-0548">Nucleotidyltransferase</keyword>
<feature type="transmembrane region" description="Helical" evidence="19">
    <location>
        <begin position="51"/>
        <end position="70"/>
    </location>
</feature>
<protein>
    <recommendedName>
        <fullName evidence="7 18">Phosphatidate cytidylyltransferase</fullName>
        <ecNumber evidence="6 18">2.7.7.41</ecNumber>
    </recommendedName>
</protein>
<comment type="caution">
    <text evidence="20">The sequence shown here is derived from an EMBL/GenBank/DDBJ whole genome shotgun (WGS) entry which is preliminary data.</text>
</comment>
<keyword evidence="10 18" id="KW-0808">Transferase</keyword>
<evidence type="ECO:0000256" key="19">
    <source>
        <dbReference type="SAM" id="Phobius"/>
    </source>
</evidence>
<keyword evidence="17" id="KW-1208">Phospholipid metabolism</keyword>
<evidence type="ECO:0000256" key="8">
    <source>
        <dbReference type="ARBA" id="ARBA00022475"/>
    </source>
</evidence>
<dbReference type="AlphaFoldDB" id="A0A9D1X4A3"/>
<keyword evidence="13 19" id="KW-1133">Transmembrane helix</keyword>
<sequence>MFKQRLISGIILVIIAFVTLYYGGMLTFLVTAGISLVGMYELLRVIHIEKSALSVTAYSGAILYYILLLLNLDQYILPLMLLILVMLFSVYVFTFPKYEISGVAITFFSIFYVTVMLSCIYRIRVLEDGAYMIVLVFLSAWGNDTLAYCAGRLFGKHKMSPVLSPKKTIEGAVGGVIGAGLLGFLYGLIARHFITASFDLTVVFAVVCAVGGLISIVGDLGASAIKRNYEIKDYSNLIPGHGGILDRFDSIIFTAPIIYYLLVLVVGLA</sequence>
<name>A0A9D1X4A3_9FIRM</name>
<accession>A0A9D1X4A3</accession>
<evidence type="ECO:0000256" key="6">
    <source>
        <dbReference type="ARBA" id="ARBA00012487"/>
    </source>
</evidence>
<feature type="transmembrane region" description="Helical" evidence="19">
    <location>
        <begin position="129"/>
        <end position="151"/>
    </location>
</feature>
<evidence type="ECO:0000256" key="13">
    <source>
        <dbReference type="ARBA" id="ARBA00022989"/>
    </source>
</evidence>
<comment type="catalytic activity">
    <reaction evidence="1 18">
        <text>a 1,2-diacyl-sn-glycero-3-phosphate + CTP + H(+) = a CDP-1,2-diacyl-sn-glycerol + diphosphate</text>
        <dbReference type="Rhea" id="RHEA:16229"/>
        <dbReference type="ChEBI" id="CHEBI:15378"/>
        <dbReference type="ChEBI" id="CHEBI:33019"/>
        <dbReference type="ChEBI" id="CHEBI:37563"/>
        <dbReference type="ChEBI" id="CHEBI:58332"/>
        <dbReference type="ChEBI" id="CHEBI:58608"/>
        <dbReference type="EC" id="2.7.7.41"/>
    </reaction>
</comment>
<dbReference type="GO" id="GO:0016024">
    <property type="term" value="P:CDP-diacylglycerol biosynthetic process"/>
    <property type="evidence" value="ECO:0007669"/>
    <property type="project" value="TreeGrafter"/>
</dbReference>
<dbReference type="InterPro" id="IPR000374">
    <property type="entry name" value="PC_trans"/>
</dbReference>
<comment type="pathway">
    <text evidence="3 18">Phospholipid metabolism; CDP-diacylglycerol biosynthesis; CDP-diacylglycerol from sn-glycerol 3-phosphate: step 3/3.</text>
</comment>
<keyword evidence="9" id="KW-0444">Lipid biosynthesis</keyword>
<feature type="transmembrane region" description="Helical" evidence="19">
    <location>
        <begin position="6"/>
        <end position="39"/>
    </location>
</feature>
<dbReference type="Pfam" id="PF01148">
    <property type="entry name" value="CTP_transf_1"/>
    <property type="match status" value="1"/>
</dbReference>
<evidence type="ECO:0000256" key="15">
    <source>
        <dbReference type="ARBA" id="ARBA00023136"/>
    </source>
</evidence>